<evidence type="ECO:0000256" key="2">
    <source>
        <dbReference type="ARBA" id="ARBA00022679"/>
    </source>
</evidence>
<dbReference type="Pfam" id="PF01075">
    <property type="entry name" value="Glyco_transf_9"/>
    <property type="match status" value="1"/>
</dbReference>
<dbReference type="PANTHER" id="PTHR30160">
    <property type="entry name" value="TETRAACYLDISACCHARIDE 4'-KINASE-RELATED"/>
    <property type="match status" value="1"/>
</dbReference>
<evidence type="ECO:0000313" key="3">
    <source>
        <dbReference type="EMBL" id="ABM28232.1"/>
    </source>
</evidence>
<evidence type="ECO:0000256" key="1">
    <source>
        <dbReference type="ARBA" id="ARBA00022676"/>
    </source>
</evidence>
<name>A0A0H3A9M2_NITV4</name>
<dbReference type="Gene3D" id="3.40.50.2000">
    <property type="entry name" value="Glycogen Phosphorylase B"/>
    <property type="match status" value="2"/>
</dbReference>
<keyword evidence="1" id="KW-0328">Glycosyltransferase</keyword>
<reference evidence="4" key="1">
    <citation type="journal article" date="2009" name="Environ. Microbiol.">
        <title>Contribution of mobile genetic elements to Desulfovibrio vulgaris genome plasticity.</title>
        <authorList>
            <person name="Walker C.B."/>
            <person name="Stolyar S."/>
            <person name="Chivian D."/>
            <person name="Pinel N."/>
            <person name="Gabster J.A."/>
            <person name="Dehal P.S."/>
            <person name="He Z."/>
            <person name="Yang Z.K."/>
            <person name="Yen H.C."/>
            <person name="Zhou J."/>
            <person name="Wall J.D."/>
            <person name="Hazen T.C."/>
            <person name="Arkin A.P."/>
            <person name="Stahl D.A."/>
        </authorList>
    </citation>
    <scope>NUCLEOTIDE SEQUENCE [LARGE SCALE GENOMIC DNA]</scope>
    <source>
        <strain evidence="4">DP4</strain>
    </source>
</reference>
<dbReference type="GO" id="GO:0009244">
    <property type="term" value="P:lipopolysaccharide core region biosynthetic process"/>
    <property type="evidence" value="ECO:0007669"/>
    <property type="project" value="TreeGrafter"/>
</dbReference>
<dbReference type="SUPFAM" id="SSF53756">
    <property type="entry name" value="UDP-Glycosyltransferase/glycogen phosphorylase"/>
    <property type="match status" value="1"/>
</dbReference>
<evidence type="ECO:0000313" key="4">
    <source>
        <dbReference type="Proteomes" id="UP000009173"/>
    </source>
</evidence>
<dbReference type="CDD" id="cd03789">
    <property type="entry name" value="GT9_LPS_heptosyltransferase"/>
    <property type="match status" value="1"/>
</dbReference>
<dbReference type="Proteomes" id="UP000009173">
    <property type="component" value="Chromosome"/>
</dbReference>
<keyword evidence="2 3" id="KW-0808">Transferase</keyword>
<sequence>MNVATDSWVVFRLSALGDVVLTTGVLDYWHRRRGWRFTVVTRKAWAGVFEGHPAIDGVVGLENADLALPRLLRIYLESAARHAGKGLLDLHGTLRSRLLAMLWRGPVRRYPKLPVARRLFLRSGGRLCGDTLRRWNVTQRYALAVESEAPAKSALLPRIYLTDAEVSAGARFASQVPGQGPLVALHPYATHPDKAWIPDSWTKLAAALRERGVRCCVIGQGTPSSLGPDVVDFTGKTSLRESCALLAAADVLVTGDSGPMHLAGAVGTPVVALFGPTTREWGFFPEGPYDVVLEPDMPCRPCSLHGCRRCRETVGCMARLSPETVVAAVMGVLGRDAADDVAAVAKGASGR</sequence>
<dbReference type="InterPro" id="IPR002201">
    <property type="entry name" value="Glyco_trans_9"/>
</dbReference>
<dbReference type="InterPro" id="IPR051199">
    <property type="entry name" value="LPS_LOS_Heptosyltrfase"/>
</dbReference>
<dbReference type="EMBL" id="CP000527">
    <property type="protein sequence ID" value="ABM28232.1"/>
    <property type="molecule type" value="Genomic_DNA"/>
</dbReference>
<dbReference type="KEGG" id="dvl:Dvul_1212"/>
<gene>
    <name evidence="3" type="ordered locus">Dvul_1212</name>
</gene>
<dbReference type="RefSeq" id="WP_011792137.1">
    <property type="nucleotide sequence ID" value="NC_008751.1"/>
</dbReference>
<dbReference type="GO" id="GO:0005829">
    <property type="term" value="C:cytosol"/>
    <property type="evidence" value="ECO:0007669"/>
    <property type="project" value="TreeGrafter"/>
</dbReference>
<dbReference type="PANTHER" id="PTHR30160:SF22">
    <property type="entry name" value="LIPOPOLYSACCHARIDE CORE BIOSYNTHESIS PROTEIN"/>
    <property type="match status" value="1"/>
</dbReference>
<dbReference type="HOGENOM" id="CLU_038371_3_0_7"/>
<accession>A0A0H3A9M2</accession>
<organism evidence="3 4">
    <name type="scientific">Nitratidesulfovibrio vulgaris (strain DP4)</name>
    <name type="common">Desulfovibrio vulgaris</name>
    <dbReference type="NCBI Taxonomy" id="391774"/>
    <lineage>
        <taxon>Bacteria</taxon>
        <taxon>Pseudomonadati</taxon>
        <taxon>Thermodesulfobacteriota</taxon>
        <taxon>Desulfovibrionia</taxon>
        <taxon>Desulfovibrionales</taxon>
        <taxon>Desulfovibrionaceae</taxon>
        <taxon>Nitratidesulfovibrio</taxon>
    </lineage>
</organism>
<dbReference type="AlphaFoldDB" id="A0A0H3A9M2"/>
<protein>
    <submittedName>
        <fullName evidence="3">Glycosyl transferase, family 9</fullName>
    </submittedName>
</protein>
<dbReference type="GO" id="GO:0008713">
    <property type="term" value="F:ADP-heptose-lipopolysaccharide heptosyltransferase activity"/>
    <property type="evidence" value="ECO:0007669"/>
    <property type="project" value="TreeGrafter"/>
</dbReference>
<proteinExistence type="predicted"/>